<accession>A0AAV6VKB7</accession>
<dbReference type="AlphaFoldDB" id="A0AAV6VKB7"/>
<evidence type="ECO:0000313" key="2">
    <source>
        <dbReference type="EMBL" id="KAG8197247.1"/>
    </source>
</evidence>
<comment type="caution">
    <text evidence="2">The sequence shown here is derived from an EMBL/GenBank/DDBJ whole genome shotgun (WGS) entry which is preliminary data.</text>
</comment>
<dbReference type="Proteomes" id="UP000827092">
    <property type="component" value="Unassembled WGS sequence"/>
</dbReference>
<dbReference type="InterPro" id="IPR036514">
    <property type="entry name" value="SGNH_hydro_sf"/>
</dbReference>
<evidence type="ECO:0000259" key="1">
    <source>
        <dbReference type="Pfam" id="PF13472"/>
    </source>
</evidence>
<dbReference type="InterPro" id="IPR013830">
    <property type="entry name" value="SGNH_hydro"/>
</dbReference>
<reference evidence="2 3" key="1">
    <citation type="journal article" date="2022" name="Nat. Ecol. Evol.">
        <title>A masculinizing supergene underlies an exaggerated male reproductive morph in a spider.</title>
        <authorList>
            <person name="Hendrickx F."/>
            <person name="De Corte Z."/>
            <person name="Sonet G."/>
            <person name="Van Belleghem S.M."/>
            <person name="Kostlbacher S."/>
            <person name="Vangestel C."/>
        </authorList>
    </citation>
    <scope>NUCLEOTIDE SEQUENCE [LARGE SCALE GENOMIC DNA]</scope>
    <source>
        <strain evidence="2">W744_W776</strain>
    </source>
</reference>
<dbReference type="SUPFAM" id="SSF52266">
    <property type="entry name" value="SGNH hydrolase"/>
    <property type="match status" value="1"/>
</dbReference>
<dbReference type="EMBL" id="JAFNEN010000057">
    <property type="protein sequence ID" value="KAG8197247.1"/>
    <property type="molecule type" value="Genomic_DNA"/>
</dbReference>
<dbReference type="CDD" id="cd01838">
    <property type="entry name" value="Isoamyl_acetate_hydrolase_like"/>
    <property type="match status" value="1"/>
</dbReference>
<dbReference type="InterPro" id="IPR045136">
    <property type="entry name" value="Iah1-like"/>
</dbReference>
<dbReference type="Gene3D" id="3.40.50.1110">
    <property type="entry name" value="SGNH hydrolase"/>
    <property type="match status" value="1"/>
</dbReference>
<protein>
    <recommendedName>
        <fullName evidence="1">SGNH hydrolase-type esterase domain-containing protein</fullName>
    </recommendedName>
</protein>
<dbReference type="PANTHER" id="PTHR14209:SF19">
    <property type="entry name" value="ISOAMYL ACETATE-HYDROLYZING ESTERASE 1 HOMOLOG"/>
    <property type="match status" value="1"/>
</dbReference>
<name>A0AAV6VKB7_9ARAC</name>
<evidence type="ECO:0000313" key="3">
    <source>
        <dbReference type="Proteomes" id="UP000827092"/>
    </source>
</evidence>
<dbReference type="PANTHER" id="PTHR14209">
    <property type="entry name" value="ISOAMYL ACETATE-HYDROLYZING ESTERASE 1"/>
    <property type="match status" value="1"/>
</dbReference>
<dbReference type="Pfam" id="PF13472">
    <property type="entry name" value="Lipase_GDSL_2"/>
    <property type="match status" value="1"/>
</dbReference>
<keyword evidence="3" id="KW-1185">Reference proteome</keyword>
<gene>
    <name evidence="2" type="ORF">JTE90_007499</name>
</gene>
<feature type="domain" description="SGNH hydrolase-type esterase" evidence="1">
    <location>
        <begin position="11"/>
        <end position="195"/>
    </location>
</feature>
<proteinExistence type="predicted"/>
<sequence length="250" mass="28939">MSIVKWSKIILFGDSLVQRSFDPNHGLWGTLLANRFQRICDVIPRGFSGYTSRAGRTVMRHVFPENISNVEAFIIFFGSNDSGVEESSQNHVPIAEYLDNLQEMIKYAQKIGVDKDKIILLTPGAYCDEKFMKWCEELGRTFPKRELEVVAKYSKECENMSKQLGIDVINLYEEMMKDEDFPKYLLDGVHFSREGSFLVYNLLMQILERRINVSELNMPYWRDINNIHPANATPDLCLQKCPSAYFPVEK</sequence>
<organism evidence="2 3">
    <name type="scientific">Oedothorax gibbosus</name>
    <dbReference type="NCBI Taxonomy" id="931172"/>
    <lineage>
        <taxon>Eukaryota</taxon>
        <taxon>Metazoa</taxon>
        <taxon>Ecdysozoa</taxon>
        <taxon>Arthropoda</taxon>
        <taxon>Chelicerata</taxon>
        <taxon>Arachnida</taxon>
        <taxon>Araneae</taxon>
        <taxon>Araneomorphae</taxon>
        <taxon>Entelegynae</taxon>
        <taxon>Araneoidea</taxon>
        <taxon>Linyphiidae</taxon>
        <taxon>Erigoninae</taxon>
        <taxon>Oedothorax</taxon>
    </lineage>
</organism>